<evidence type="ECO:0000259" key="1">
    <source>
        <dbReference type="Pfam" id="PF20150"/>
    </source>
</evidence>
<keyword evidence="3" id="KW-1185">Reference proteome</keyword>
<reference evidence="2" key="1">
    <citation type="submission" date="2021-07" db="EMBL/GenBank/DDBJ databases">
        <authorList>
            <person name="Durling M."/>
        </authorList>
    </citation>
    <scope>NUCLEOTIDE SEQUENCE</scope>
</reference>
<evidence type="ECO:0000313" key="2">
    <source>
        <dbReference type="EMBL" id="CAG8953390.1"/>
    </source>
</evidence>
<dbReference type="Pfam" id="PF20150">
    <property type="entry name" value="2EXR"/>
    <property type="match status" value="1"/>
</dbReference>
<dbReference type="AlphaFoldDB" id="A0A9N9PRR5"/>
<sequence>MATPMVDMARLQHNELQEPGAFFMFPFMPIEIQTMVWEEHIKTEGTLDVGNLQSADRYTLAKLSPQKSLQVCKASRTIGLKQMKKHIYTTTVWNNGQRKKTIEARYIHLFPDTTIIFRNSVELENLEIMGNRDQRTLFRSFDIKRIAIMDCIQDTGVQIRVDPTYRPRAQELTNVVEIIPRFLSLEEIIIVKPIWADNDTSTRRKVNRVIQRMKNTWRSDLVASAPIWQDKIKRRFNKMGIAASFRPSSFWDNPQITTMSHHEFVSLHAAQNDAVVWKAVGWLKLGEV</sequence>
<name>A0A9N9PRR5_9HELO</name>
<dbReference type="EMBL" id="CAJVRL010000050">
    <property type="protein sequence ID" value="CAG8953390.1"/>
    <property type="molecule type" value="Genomic_DNA"/>
</dbReference>
<gene>
    <name evidence="2" type="ORF">HYFRA_00010138</name>
</gene>
<accession>A0A9N9PRR5</accession>
<feature type="domain" description="2EXR" evidence="1">
    <location>
        <begin position="22"/>
        <end position="87"/>
    </location>
</feature>
<comment type="caution">
    <text evidence="2">The sequence shown here is derived from an EMBL/GenBank/DDBJ whole genome shotgun (WGS) entry which is preliminary data.</text>
</comment>
<dbReference type="Proteomes" id="UP000696280">
    <property type="component" value="Unassembled WGS sequence"/>
</dbReference>
<proteinExistence type="predicted"/>
<organism evidence="2 3">
    <name type="scientific">Hymenoscyphus fraxineus</name>
    <dbReference type="NCBI Taxonomy" id="746836"/>
    <lineage>
        <taxon>Eukaryota</taxon>
        <taxon>Fungi</taxon>
        <taxon>Dikarya</taxon>
        <taxon>Ascomycota</taxon>
        <taxon>Pezizomycotina</taxon>
        <taxon>Leotiomycetes</taxon>
        <taxon>Helotiales</taxon>
        <taxon>Helotiaceae</taxon>
        <taxon>Hymenoscyphus</taxon>
    </lineage>
</organism>
<evidence type="ECO:0000313" key="3">
    <source>
        <dbReference type="Proteomes" id="UP000696280"/>
    </source>
</evidence>
<dbReference type="InterPro" id="IPR045518">
    <property type="entry name" value="2EXR"/>
</dbReference>
<protein>
    <recommendedName>
        <fullName evidence="1">2EXR domain-containing protein</fullName>
    </recommendedName>
</protein>